<feature type="transmembrane region" description="Helical" evidence="1">
    <location>
        <begin position="226"/>
        <end position="253"/>
    </location>
</feature>
<dbReference type="Pfam" id="PF17784">
    <property type="entry name" value="Sulfotransfer_4"/>
    <property type="match status" value="1"/>
</dbReference>
<dbReference type="InterPro" id="IPR027417">
    <property type="entry name" value="P-loop_NTPase"/>
</dbReference>
<keyword evidence="1" id="KW-1133">Transmembrane helix</keyword>
<dbReference type="InterPro" id="IPR040632">
    <property type="entry name" value="Sulfotransfer_4"/>
</dbReference>
<dbReference type="PANTHER" id="PTHR36978">
    <property type="entry name" value="P-LOOP CONTAINING NUCLEOTIDE TRIPHOSPHATE HYDROLASE"/>
    <property type="match status" value="1"/>
</dbReference>
<dbReference type="SUPFAM" id="SSF52540">
    <property type="entry name" value="P-loop containing nucleoside triphosphate hydrolases"/>
    <property type="match status" value="1"/>
</dbReference>
<dbReference type="Proteomes" id="UP000050424">
    <property type="component" value="Unassembled WGS sequence"/>
</dbReference>
<sequence length="268" mass="30592">MVRFITDSREKPANKAAPLLLIGAGVPRAATSSMQAAFELLGFTPCLHMAEIIPHASREQLLLDAVTEKNTERRQKLLHELIDGHVSVCDLPAVFFAADLMDMYPDVKLVLNGRPSPEVWARSARASLGFFFTPWFKWTGMLWKTDRLWYSLNMECIKWCKATLGVDDIFTAQGYETYYEYVRSEARNRGKEILEFKAEDGWEPLCKFLEKNVPEKPFPRMNEKKIFTIIKSIIIVRGLFAWVGLGVACWGAWKLGMRFFKELATAGV</sequence>
<evidence type="ECO:0000313" key="3">
    <source>
        <dbReference type="Proteomes" id="UP000050424"/>
    </source>
</evidence>
<evidence type="ECO:0000313" key="2">
    <source>
        <dbReference type="EMBL" id="KPM42207.1"/>
    </source>
</evidence>
<keyword evidence="1" id="KW-0472">Membrane</keyword>
<comment type="caution">
    <text evidence="2">The sequence shown here is derived from an EMBL/GenBank/DDBJ whole genome shotgun (WGS) entry which is preliminary data.</text>
</comment>
<evidence type="ECO:0000256" key="1">
    <source>
        <dbReference type="SAM" id="Phobius"/>
    </source>
</evidence>
<dbReference type="EMBL" id="LKCW01000052">
    <property type="protein sequence ID" value="KPM42207.1"/>
    <property type="molecule type" value="Genomic_DNA"/>
</dbReference>
<protein>
    <submittedName>
        <fullName evidence="2">Uncharacterized protein</fullName>
    </submittedName>
</protein>
<reference evidence="2 3" key="1">
    <citation type="submission" date="2015-09" db="EMBL/GenBank/DDBJ databases">
        <title>Draft genome of a European isolate of the apple canker pathogen Neonectria ditissima.</title>
        <authorList>
            <person name="Gomez-Cortecero A."/>
            <person name="Harrison R.J."/>
            <person name="Armitage A.D."/>
        </authorList>
    </citation>
    <scope>NUCLEOTIDE SEQUENCE [LARGE SCALE GENOMIC DNA]</scope>
    <source>
        <strain evidence="2 3">R09/05</strain>
    </source>
</reference>
<gene>
    <name evidence="2" type="ORF">AK830_g4341</name>
</gene>
<organism evidence="2 3">
    <name type="scientific">Neonectria ditissima</name>
    <dbReference type="NCBI Taxonomy" id="78410"/>
    <lineage>
        <taxon>Eukaryota</taxon>
        <taxon>Fungi</taxon>
        <taxon>Dikarya</taxon>
        <taxon>Ascomycota</taxon>
        <taxon>Pezizomycotina</taxon>
        <taxon>Sordariomycetes</taxon>
        <taxon>Hypocreomycetidae</taxon>
        <taxon>Hypocreales</taxon>
        <taxon>Nectriaceae</taxon>
        <taxon>Neonectria</taxon>
    </lineage>
</organism>
<accession>A0A0P7BN91</accession>
<keyword evidence="1" id="KW-0812">Transmembrane</keyword>
<dbReference type="OrthoDB" id="408152at2759"/>
<keyword evidence="3" id="KW-1185">Reference proteome</keyword>
<dbReference type="AlphaFoldDB" id="A0A0P7BN91"/>
<name>A0A0P7BN91_9HYPO</name>
<proteinExistence type="predicted"/>
<dbReference type="Gene3D" id="3.40.50.300">
    <property type="entry name" value="P-loop containing nucleotide triphosphate hydrolases"/>
    <property type="match status" value="1"/>
</dbReference>
<dbReference type="PANTHER" id="PTHR36978:SF4">
    <property type="entry name" value="P-LOOP CONTAINING NUCLEOSIDE TRIPHOSPHATE HYDROLASE PROTEIN"/>
    <property type="match status" value="1"/>
</dbReference>